<name>A0A7M4CBT4_STRPT</name>
<dbReference type="GO" id="GO:0071949">
    <property type="term" value="F:FAD binding"/>
    <property type="evidence" value="ECO:0007669"/>
    <property type="project" value="InterPro"/>
</dbReference>
<dbReference type="PANTHER" id="PTHR43422">
    <property type="entry name" value="THIAMINE THIAZOLE SYNTHASE"/>
    <property type="match status" value="1"/>
</dbReference>
<organism evidence="3">
    <name type="scientific">Streptomyces platensis</name>
    <dbReference type="NCBI Taxonomy" id="58346"/>
    <lineage>
        <taxon>Bacteria</taxon>
        <taxon>Bacillati</taxon>
        <taxon>Actinomycetota</taxon>
        <taxon>Actinomycetes</taxon>
        <taxon>Kitasatosporales</taxon>
        <taxon>Streptomycetaceae</taxon>
        <taxon>Streptomyces</taxon>
    </lineage>
</organism>
<evidence type="ECO:0000256" key="1">
    <source>
        <dbReference type="SAM" id="MobiDB-lite"/>
    </source>
</evidence>
<evidence type="ECO:0000259" key="2">
    <source>
        <dbReference type="Pfam" id="PF01494"/>
    </source>
</evidence>
<dbReference type="Pfam" id="PF01494">
    <property type="entry name" value="FAD_binding_3"/>
    <property type="match status" value="1"/>
</dbReference>
<dbReference type="EMBL" id="MN974405">
    <property type="protein sequence ID" value="QOD95002.1"/>
    <property type="molecule type" value="Genomic_DNA"/>
</dbReference>
<sequence length="462" mass="49360">MVNRAIVLGSGLAGALTASVLAKFVDEVVMLDRDQVPDGPEVRKGTPQTLHSHILMSNGARTIDSLVPGSLHRLLAAGAHRTEVPSGLVSCSRQGWARRMPGAQFMVTCGRPLLDWTLRRLVLEDDRITLRSGVDVQGLDGDATRVTGVQAQDRASGESLRLDADFVVDATGRGSGANTWLQALGLPAVREVKIDIGLSYATRRYRAPAGAESGFPIVNVLPDPEDDQPGQGAVLLPIEDGQWIVTLTGTRGCEPPRDPEGFVAFARRLRHSVIGDLIANAEPIGPIHSSRTTVNRRRYYEELADWPKGFVVLGDAAAALNPVYGHGMSVAAMSASALRDVLRSDGLVAGTSRATQAAVAGAVNNAWAMATGQDIFYPNVSGRRPGLAARMQRRYVNRVTKTAADRPRVAAAVSDTFTLSAPLTRLMTPRIVFETLLGPTRPPLTGPPLTSRERESIVGSPQ</sequence>
<dbReference type="AlphaFoldDB" id="A0A7M4CBT4"/>
<protein>
    <submittedName>
        <fullName evidence="3">PldD</fullName>
    </submittedName>
</protein>
<dbReference type="InterPro" id="IPR036188">
    <property type="entry name" value="FAD/NAD-bd_sf"/>
</dbReference>
<dbReference type="PANTHER" id="PTHR43422:SF3">
    <property type="entry name" value="THIAMINE THIAZOLE SYNTHASE"/>
    <property type="match status" value="1"/>
</dbReference>
<evidence type="ECO:0000313" key="3">
    <source>
        <dbReference type="EMBL" id="QOD95002.1"/>
    </source>
</evidence>
<gene>
    <name evidence="3" type="primary">pldD</name>
</gene>
<dbReference type="Gene3D" id="3.50.50.60">
    <property type="entry name" value="FAD/NAD(P)-binding domain"/>
    <property type="match status" value="1"/>
</dbReference>
<accession>A0A7M4CBT4</accession>
<feature type="domain" description="FAD-binding" evidence="2">
    <location>
        <begin position="6"/>
        <end position="339"/>
    </location>
</feature>
<proteinExistence type="predicted"/>
<reference evidence="3" key="1">
    <citation type="journal article" date="2020" name="Chem. Sci.">
        <title>Production of novel pladienolide analogues through native expression of a pathway-specific activator.</title>
        <authorList>
            <person name="Booth T.J."/>
            <person name="Kalaitzis J.A."/>
            <person name="Vuong D."/>
            <person name="Crombie A."/>
            <person name="Lacey E."/>
            <person name="Piggott A.M."/>
            <person name="Wilkinson B."/>
        </authorList>
    </citation>
    <scope>NUCLEOTIDE SEQUENCE</scope>
    <source>
        <strain evidence="3">M5455</strain>
    </source>
</reference>
<feature type="region of interest" description="Disordered" evidence="1">
    <location>
        <begin position="438"/>
        <end position="462"/>
    </location>
</feature>
<dbReference type="SUPFAM" id="SSF51905">
    <property type="entry name" value="FAD/NAD(P)-binding domain"/>
    <property type="match status" value="1"/>
</dbReference>
<dbReference type="InterPro" id="IPR002938">
    <property type="entry name" value="FAD-bd"/>
</dbReference>